<dbReference type="Pfam" id="PF00069">
    <property type="entry name" value="Pkinase"/>
    <property type="match status" value="1"/>
</dbReference>
<dbReference type="EMBL" id="CDHK01000004">
    <property type="protein sequence ID" value="CEO60026.1"/>
    <property type="molecule type" value="Genomic_DNA"/>
</dbReference>
<dbReference type="Gene3D" id="1.10.510.10">
    <property type="entry name" value="Transferase(Phosphotransferase) domain 1"/>
    <property type="match status" value="1"/>
</dbReference>
<dbReference type="SMART" id="SM00220">
    <property type="entry name" value="S_TKc"/>
    <property type="match status" value="1"/>
</dbReference>
<dbReference type="OrthoDB" id="10252171at2759"/>
<dbReference type="SUPFAM" id="SSF56112">
    <property type="entry name" value="Protein kinase-like (PK-like)"/>
    <property type="match status" value="1"/>
</dbReference>
<dbReference type="GO" id="GO:0005524">
    <property type="term" value="F:ATP binding"/>
    <property type="evidence" value="ECO:0007669"/>
    <property type="project" value="InterPro"/>
</dbReference>
<reference evidence="3" key="1">
    <citation type="journal article" date="2015" name="Genome Announc.">
        <title>Draft genome sequence of the fungus Penicillium brasilianum MG11.</title>
        <authorList>
            <person name="Horn F."/>
            <person name="Linde J."/>
            <person name="Mattern D.J."/>
            <person name="Walther G."/>
            <person name="Guthke R."/>
            <person name="Brakhage A.A."/>
            <person name="Valiante V."/>
        </authorList>
    </citation>
    <scope>NUCLEOTIDE SEQUENCE [LARGE SCALE GENOMIC DNA]</scope>
    <source>
        <strain evidence="3">MG11</strain>
    </source>
</reference>
<dbReference type="PROSITE" id="PS50011">
    <property type="entry name" value="PROTEIN_KINASE_DOM"/>
    <property type="match status" value="1"/>
</dbReference>
<evidence type="ECO:0000313" key="2">
    <source>
        <dbReference type="EMBL" id="CEO60026.1"/>
    </source>
</evidence>
<keyword evidence="3" id="KW-1185">Reference proteome</keyword>
<accession>A0A0F7VGL1</accession>
<organism evidence="2 3">
    <name type="scientific">Penicillium brasilianum</name>
    <dbReference type="NCBI Taxonomy" id="104259"/>
    <lineage>
        <taxon>Eukaryota</taxon>
        <taxon>Fungi</taxon>
        <taxon>Dikarya</taxon>
        <taxon>Ascomycota</taxon>
        <taxon>Pezizomycotina</taxon>
        <taxon>Eurotiomycetes</taxon>
        <taxon>Eurotiomycetidae</taxon>
        <taxon>Eurotiales</taxon>
        <taxon>Aspergillaceae</taxon>
        <taxon>Penicillium</taxon>
    </lineage>
</organism>
<evidence type="ECO:0000313" key="3">
    <source>
        <dbReference type="Proteomes" id="UP000042958"/>
    </source>
</evidence>
<dbReference type="AlphaFoldDB" id="A0A0F7VGL1"/>
<dbReference type="Proteomes" id="UP000042958">
    <property type="component" value="Unassembled WGS sequence"/>
</dbReference>
<dbReference type="GO" id="GO:0004672">
    <property type="term" value="F:protein kinase activity"/>
    <property type="evidence" value="ECO:0007669"/>
    <property type="project" value="InterPro"/>
</dbReference>
<dbReference type="InterPro" id="IPR000719">
    <property type="entry name" value="Prot_kinase_dom"/>
</dbReference>
<feature type="domain" description="Protein kinase" evidence="1">
    <location>
        <begin position="1"/>
        <end position="112"/>
    </location>
</feature>
<dbReference type="PANTHER" id="PTHR24347">
    <property type="entry name" value="SERINE/THREONINE-PROTEIN KINASE"/>
    <property type="match status" value="1"/>
</dbReference>
<dbReference type="STRING" id="104259.A0A0F7VGL1"/>
<gene>
    <name evidence="2" type="ORF">PMG11_04669</name>
</gene>
<evidence type="ECO:0000259" key="1">
    <source>
        <dbReference type="PROSITE" id="PS50011"/>
    </source>
</evidence>
<protein>
    <recommendedName>
        <fullName evidence="1">Protein kinase domain-containing protein</fullName>
    </recommendedName>
</protein>
<sequence>MEYLEKGDLLKYLDHSRTPLSENETKEITFQILEGLDMMHQNKFAHRDLEPQNILIQSHPPSQWWVKLADFGISKRIEEASGGSTLHGTLGYIAPELWKLTARGSPGRPFQI</sequence>
<name>A0A0F7VGL1_PENBI</name>
<dbReference type="InterPro" id="IPR011009">
    <property type="entry name" value="Kinase-like_dom_sf"/>
</dbReference>
<proteinExistence type="predicted"/>